<evidence type="ECO:0000256" key="4">
    <source>
        <dbReference type="ARBA" id="ARBA00022989"/>
    </source>
</evidence>
<dbReference type="RefSeq" id="WP_143856513.1">
    <property type="nucleotide sequence ID" value="NZ_CP041730.1"/>
</dbReference>
<keyword evidence="2" id="KW-1003">Cell membrane</keyword>
<evidence type="ECO:0000256" key="3">
    <source>
        <dbReference type="ARBA" id="ARBA00022692"/>
    </source>
</evidence>
<dbReference type="AlphaFoldDB" id="A0A516SBZ7"/>
<dbReference type="GO" id="GO:0005886">
    <property type="term" value="C:plasma membrane"/>
    <property type="evidence" value="ECO:0007669"/>
    <property type="project" value="UniProtKB-SubCell"/>
</dbReference>
<evidence type="ECO:0000256" key="6">
    <source>
        <dbReference type="SAM" id="Phobius"/>
    </source>
</evidence>
<dbReference type="Pfam" id="PF01810">
    <property type="entry name" value="LysE"/>
    <property type="match status" value="1"/>
</dbReference>
<feature type="transmembrane region" description="Helical" evidence="6">
    <location>
        <begin position="41"/>
        <end position="66"/>
    </location>
</feature>
<protein>
    <submittedName>
        <fullName evidence="7">LysE family translocator</fullName>
    </submittedName>
</protein>
<accession>A0A516SBZ7</accession>
<feature type="transmembrane region" description="Helical" evidence="6">
    <location>
        <begin position="7"/>
        <end position="29"/>
    </location>
</feature>
<dbReference type="PANTHER" id="PTHR30086">
    <property type="entry name" value="ARGININE EXPORTER PROTEIN ARGO"/>
    <property type="match status" value="1"/>
</dbReference>
<dbReference type="KEGG" id="cari:FNU76_04035"/>
<keyword evidence="3 6" id="KW-0812">Transmembrane</keyword>
<keyword evidence="5 6" id="KW-0472">Membrane</keyword>
<dbReference type="InterPro" id="IPR001123">
    <property type="entry name" value="LeuE-type"/>
</dbReference>
<feature type="transmembrane region" description="Helical" evidence="6">
    <location>
        <begin position="112"/>
        <end position="134"/>
    </location>
</feature>
<evidence type="ECO:0000313" key="7">
    <source>
        <dbReference type="EMBL" id="QDQ25588.1"/>
    </source>
</evidence>
<dbReference type="PANTHER" id="PTHR30086:SF20">
    <property type="entry name" value="ARGININE EXPORTER PROTEIN ARGO-RELATED"/>
    <property type="match status" value="1"/>
</dbReference>
<dbReference type="GO" id="GO:0015171">
    <property type="term" value="F:amino acid transmembrane transporter activity"/>
    <property type="evidence" value="ECO:0007669"/>
    <property type="project" value="TreeGrafter"/>
</dbReference>
<keyword evidence="8" id="KW-1185">Reference proteome</keyword>
<evidence type="ECO:0000256" key="5">
    <source>
        <dbReference type="ARBA" id="ARBA00023136"/>
    </source>
</evidence>
<organism evidence="7 8">
    <name type="scientific">Chitinimonas arctica</name>
    <dbReference type="NCBI Taxonomy" id="2594795"/>
    <lineage>
        <taxon>Bacteria</taxon>
        <taxon>Pseudomonadati</taxon>
        <taxon>Pseudomonadota</taxon>
        <taxon>Betaproteobacteria</taxon>
        <taxon>Neisseriales</taxon>
        <taxon>Chitinibacteraceae</taxon>
        <taxon>Chitinimonas</taxon>
    </lineage>
</organism>
<comment type="subcellular location">
    <subcellularLocation>
        <location evidence="1">Cell membrane</location>
        <topology evidence="1">Multi-pass membrane protein</topology>
    </subcellularLocation>
</comment>
<feature type="transmembrane region" description="Helical" evidence="6">
    <location>
        <begin position="73"/>
        <end position="92"/>
    </location>
</feature>
<dbReference type="Proteomes" id="UP000317550">
    <property type="component" value="Chromosome"/>
</dbReference>
<evidence type="ECO:0000256" key="1">
    <source>
        <dbReference type="ARBA" id="ARBA00004651"/>
    </source>
</evidence>
<dbReference type="EMBL" id="CP041730">
    <property type="protein sequence ID" value="QDQ25588.1"/>
    <property type="molecule type" value="Genomic_DNA"/>
</dbReference>
<gene>
    <name evidence="7" type="ORF">FNU76_04035</name>
</gene>
<evidence type="ECO:0000313" key="8">
    <source>
        <dbReference type="Proteomes" id="UP000317550"/>
    </source>
</evidence>
<feature type="transmembrane region" description="Helical" evidence="6">
    <location>
        <begin position="146"/>
        <end position="172"/>
    </location>
</feature>
<reference evidence="8" key="1">
    <citation type="submission" date="2019-07" db="EMBL/GenBank/DDBJ databases">
        <title>Chitinimonas sp. nov., isolated from Ny-Alesund, arctica soil.</title>
        <authorList>
            <person name="Xu Q."/>
            <person name="Peng F."/>
        </authorList>
    </citation>
    <scope>NUCLEOTIDE SEQUENCE [LARGE SCALE GENOMIC DNA]</scope>
    <source>
        <strain evidence="8">R3-44</strain>
    </source>
</reference>
<proteinExistence type="predicted"/>
<feature type="transmembrane region" description="Helical" evidence="6">
    <location>
        <begin position="192"/>
        <end position="211"/>
    </location>
</feature>
<keyword evidence="4 6" id="KW-1133">Transmembrane helix</keyword>
<evidence type="ECO:0000256" key="2">
    <source>
        <dbReference type="ARBA" id="ARBA00022475"/>
    </source>
</evidence>
<dbReference type="OrthoDB" id="3175972at2"/>
<name>A0A516SBZ7_9NEIS</name>
<sequence>MSDTTNLWLYFLMVFGVIILPGMDMAFVMGSSLTGGRRAGLAAVAGTVVGGVCHMIIAATGISVVLKLMPGALLAMLLIGGGYIGWIGWSLMRVSSLTGPTLANGGHTVSQSFFRALATCMLNPKAYIFMLAVFPQFIHAERGSIWAQAGVLSLITACTQIGVYGALALVAAQAQTALTERPRANAWMAKGVGLVLMVAAVLTLYSGLVGLV</sequence>